<protein>
    <submittedName>
        <fullName evidence="1">Uncharacterized protein</fullName>
    </submittedName>
</protein>
<reference evidence="1 2" key="1">
    <citation type="journal article" date="2018" name="Sci. Rep.">
        <title>Comparative analysis of the Pocillopora damicornis genome highlights role of immune system in coral evolution.</title>
        <authorList>
            <person name="Cunning R."/>
            <person name="Bay R.A."/>
            <person name="Gillette P."/>
            <person name="Baker A.C."/>
            <person name="Traylor-Knowles N."/>
        </authorList>
    </citation>
    <scope>NUCLEOTIDE SEQUENCE [LARGE SCALE GENOMIC DNA]</scope>
    <source>
        <strain evidence="1">RSMAS</strain>
        <tissue evidence="1">Whole animal</tissue>
    </source>
</reference>
<sequence length="163" mass="18375">MRTEYKFSSLSISETRYTATSQSSSRCCQMVMLNEILEIDCGSNFLCLICMTFSMHFRSMKIARGAAPATRKCLNISVQHVNTSRRLTRILSIARSVGSAESIATDPSTVMFVTYAWTNVLKENISADLIRDTMNAAFVWRMPSVAVKFYPALTRFTKTVQLQ</sequence>
<dbReference type="AlphaFoldDB" id="A0A3M6UL28"/>
<accession>A0A3M6UL28</accession>
<evidence type="ECO:0000313" key="1">
    <source>
        <dbReference type="EMBL" id="RMX54377.1"/>
    </source>
</evidence>
<comment type="caution">
    <text evidence="1">The sequence shown here is derived from an EMBL/GenBank/DDBJ whole genome shotgun (WGS) entry which is preliminary data.</text>
</comment>
<name>A0A3M6UL28_POCDA</name>
<proteinExistence type="predicted"/>
<dbReference type="Proteomes" id="UP000275408">
    <property type="component" value="Unassembled WGS sequence"/>
</dbReference>
<organism evidence="1 2">
    <name type="scientific">Pocillopora damicornis</name>
    <name type="common">Cauliflower coral</name>
    <name type="synonym">Millepora damicornis</name>
    <dbReference type="NCBI Taxonomy" id="46731"/>
    <lineage>
        <taxon>Eukaryota</taxon>
        <taxon>Metazoa</taxon>
        <taxon>Cnidaria</taxon>
        <taxon>Anthozoa</taxon>
        <taxon>Hexacorallia</taxon>
        <taxon>Scleractinia</taxon>
        <taxon>Astrocoeniina</taxon>
        <taxon>Pocilloporidae</taxon>
        <taxon>Pocillopora</taxon>
    </lineage>
</organism>
<evidence type="ECO:0000313" key="2">
    <source>
        <dbReference type="Proteomes" id="UP000275408"/>
    </source>
</evidence>
<gene>
    <name evidence="1" type="ORF">pdam_00021384</name>
</gene>
<dbReference type="EMBL" id="RCHS01001273">
    <property type="protein sequence ID" value="RMX54377.1"/>
    <property type="molecule type" value="Genomic_DNA"/>
</dbReference>
<keyword evidence="2" id="KW-1185">Reference proteome</keyword>